<dbReference type="InterPro" id="IPR001206">
    <property type="entry name" value="Diacylglycerol_kinase_cat_dom"/>
</dbReference>
<dbReference type="InterPro" id="IPR045540">
    <property type="entry name" value="YegS/DAGK_C"/>
</dbReference>
<dbReference type="PROSITE" id="PS50146">
    <property type="entry name" value="DAGK"/>
    <property type="match status" value="1"/>
</dbReference>
<name>A0A0B8ZX48_BRELN</name>
<dbReference type="NCBIfam" id="TIGR00147">
    <property type="entry name" value="YegS/Rv2252/BmrU family lipid kinase"/>
    <property type="match status" value="1"/>
</dbReference>
<dbReference type="GO" id="GO:0046872">
    <property type="term" value="F:metal ion binding"/>
    <property type="evidence" value="ECO:0007669"/>
    <property type="project" value="UniProtKB-KW"/>
</dbReference>
<keyword evidence="9" id="KW-0460">Magnesium</keyword>
<dbReference type="GO" id="GO:0016301">
    <property type="term" value="F:kinase activity"/>
    <property type="evidence" value="ECO:0007669"/>
    <property type="project" value="UniProtKB-KW"/>
</dbReference>
<evidence type="ECO:0000256" key="1">
    <source>
        <dbReference type="ARBA" id="ARBA00001946"/>
    </source>
</evidence>
<evidence type="ECO:0000256" key="12">
    <source>
        <dbReference type="ARBA" id="ARBA00023264"/>
    </source>
</evidence>
<accession>A0A0B8ZX48</accession>
<evidence type="ECO:0000256" key="2">
    <source>
        <dbReference type="ARBA" id="ARBA00005983"/>
    </source>
</evidence>
<evidence type="ECO:0000256" key="10">
    <source>
        <dbReference type="ARBA" id="ARBA00023098"/>
    </source>
</evidence>
<dbReference type="Pfam" id="PF19279">
    <property type="entry name" value="YegS_C"/>
    <property type="match status" value="1"/>
</dbReference>
<dbReference type="SMART" id="SM00046">
    <property type="entry name" value="DAGKc"/>
    <property type="match status" value="1"/>
</dbReference>
<evidence type="ECO:0000256" key="5">
    <source>
        <dbReference type="ARBA" id="ARBA00022723"/>
    </source>
</evidence>
<comment type="caution">
    <text evidence="14">The sequence shown here is derived from an EMBL/GenBank/DDBJ whole genome shotgun (WGS) entry which is preliminary data.</text>
</comment>
<organism evidence="14 15">
    <name type="scientific">Brevibacterium linens</name>
    <dbReference type="NCBI Taxonomy" id="1703"/>
    <lineage>
        <taxon>Bacteria</taxon>
        <taxon>Bacillati</taxon>
        <taxon>Actinomycetota</taxon>
        <taxon>Actinomycetes</taxon>
        <taxon>Micrococcales</taxon>
        <taxon>Brevibacteriaceae</taxon>
        <taxon>Brevibacterium</taxon>
    </lineage>
</organism>
<evidence type="ECO:0000313" key="15">
    <source>
        <dbReference type="Proteomes" id="UP000031488"/>
    </source>
</evidence>
<comment type="similarity">
    <text evidence="2">Belongs to the diacylglycerol/lipid kinase family.</text>
</comment>
<feature type="domain" description="DAGKc" evidence="13">
    <location>
        <begin position="3"/>
        <end position="133"/>
    </location>
</feature>
<dbReference type="PANTHER" id="PTHR12358:SF106">
    <property type="entry name" value="LIPID KINASE YEGS"/>
    <property type="match status" value="1"/>
</dbReference>
<keyword evidence="6" id="KW-0547">Nucleotide-binding</keyword>
<gene>
    <name evidence="14" type="ORF">AE0388_2908</name>
</gene>
<reference evidence="14 15" key="1">
    <citation type="submission" date="2014-11" db="EMBL/GenBank/DDBJ databases">
        <title>Draft Genome Sequence of Brevibacterium linens AE038-8.</title>
        <authorList>
            <person name="Maizel D."/>
            <person name="Utturkar S.M."/>
            <person name="Brown S.D."/>
            <person name="Ferrero M."/>
            <person name="Rosen B.P."/>
        </authorList>
    </citation>
    <scope>NUCLEOTIDE SEQUENCE [LARGE SCALE GENOMIC DNA]</scope>
    <source>
        <strain evidence="14 15">AE038-8</strain>
    </source>
</reference>
<keyword evidence="15" id="KW-1185">Reference proteome</keyword>
<evidence type="ECO:0000313" key="14">
    <source>
        <dbReference type="EMBL" id="KHS50836.1"/>
    </source>
</evidence>
<dbReference type="Gene3D" id="3.40.50.10330">
    <property type="entry name" value="Probable inorganic polyphosphate/atp-NAD kinase, domain 1"/>
    <property type="match status" value="1"/>
</dbReference>
<dbReference type="SUPFAM" id="SSF111331">
    <property type="entry name" value="NAD kinase/diacylglycerol kinase-like"/>
    <property type="match status" value="1"/>
</dbReference>
<dbReference type="PANTHER" id="PTHR12358">
    <property type="entry name" value="SPHINGOSINE KINASE"/>
    <property type="match status" value="1"/>
</dbReference>
<dbReference type="GO" id="GO:0005886">
    <property type="term" value="C:plasma membrane"/>
    <property type="evidence" value="ECO:0007669"/>
    <property type="project" value="TreeGrafter"/>
</dbReference>
<keyword evidence="11" id="KW-0594">Phospholipid biosynthesis</keyword>
<keyword evidence="8" id="KW-0067">ATP-binding</keyword>
<evidence type="ECO:0000256" key="4">
    <source>
        <dbReference type="ARBA" id="ARBA00022679"/>
    </source>
</evidence>
<evidence type="ECO:0000256" key="3">
    <source>
        <dbReference type="ARBA" id="ARBA00022516"/>
    </source>
</evidence>
<evidence type="ECO:0000256" key="9">
    <source>
        <dbReference type="ARBA" id="ARBA00022842"/>
    </source>
</evidence>
<evidence type="ECO:0000256" key="7">
    <source>
        <dbReference type="ARBA" id="ARBA00022777"/>
    </source>
</evidence>
<evidence type="ECO:0000256" key="6">
    <source>
        <dbReference type="ARBA" id="ARBA00022741"/>
    </source>
</evidence>
<keyword evidence="12" id="KW-1208">Phospholipid metabolism</keyword>
<dbReference type="GO" id="GO:0008654">
    <property type="term" value="P:phospholipid biosynthetic process"/>
    <property type="evidence" value="ECO:0007669"/>
    <property type="project" value="UniProtKB-KW"/>
</dbReference>
<dbReference type="InterPro" id="IPR050187">
    <property type="entry name" value="Lipid_Phosphate_FormReg"/>
</dbReference>
<dbReference type="AlphaFoldDB" id="A0A0B8ZX48"/>
<dbReference type="PATRIC" id="fig|1703.6.peg.2856"/>
<dbReference type="InterPro" id="IPR016064">
    <property type="entry name" value="NAD/diacylglycerol_kinase_sf"/>
</dbReference>
<sequence length="300" mass="31821">MNAADSTVPIILNPSARKGAVLRRIDPLTTAFAEHGLEARFVRSTSADHAKQLAADFAAQGSDLVVSLGGDGMARSVAAGLVDTDTALGVIAGGRGNDLIGKLGIPKDIEAAAAIMADGRDRTIDVLDLDGKVCLGNVCLGLDSTVQHQANAARLIRGRWVYLYGVVRALLPPKRIELELTIDGQRFSFRGLTAGFANSGRYGGGLRLSPEAALDDGLIDVVLLQEGFLPKLAVEVVEYSFGRHHRHPHIHFTHAREVEIDVPEGAAPIEIIVDGDAIAQTPATVKIRPSALKVRVPRTS</sequence>
<evidence type="ECO:0000259" key="13">
    <source>
        <dbReference type="PROSITE" id="PS50146"/>
    </source>
</evidence>
<protein>
    <recommendedName>
        <fullName evidence="13">DAGKc domain-containing protein</fullName>
    </recommendedName>
</protein>
<dbReference type="GO" id="GO:0005524">
    <property type="term" value="F:ATP binding"/>
    <property type="evidence" value="ECO:0007669"/>
    <property type="project" value="UniProtKB-KW"/>
</dbReference>
<keyword evidence="10" id="KW-0443">Lipid metabolism</keyword>
<keyword evidence="4" id="KW-0808">Transferase</keyword>
<evidence type="ECO:0000256" key="11">
    <source>
        <dbReference type="ARBA" id="ARBA00023209"/>
    </source>
</evidence>
<proteinExistence type="inferred from homology"/>
<dbReference type="Gene3D" id="2.60.200.40">
    <property type="match status" value="1"/>
</dbReference>
<dbReference type="RefSeq" id="WP_052240134.1">
    <property type="nucleotide sequence ID" value="NZ_CP186330.1"/>
</dbReference>
<dbReference type="Pfam" id="PF00781">
    <property type="entry name" value="DAGK_cat"/>
    <property type="match status" value="1"/>
</dbReference>
<dbReference type="Proteomes" id="UP000031488">
    <property type="component" value="Unassembled WGS sequence"/>
</dbReference>
<dbReference type="OrthoDB" id="142078at2"/>
<comment type="cofactor">
    <cofactor evidence="1">
        <name>Mg(2+)</name>
        <dbReference type="ChEBI" id="CHEBI:18420"/>
    </cofactor>
</comment>
<dbReference type="EMBL" id="JTJZ01000022">
    <property type="protein sequence ID" value="KHS50836.1"/>
    <property type="molecule type" value="Genomic_DNA"/>
</dbReference>
<dbReference type="InterPro" id="IPR005218">
    <property type="entry name" value="Diacylglycerol/lipid_kinase"/>
</dbReference>
<keyword evidence="3" id="KW-0444">Lipid biosynthesis</keyword>
<dbReference type="InterPro" id="IPR017438">
    <property type="entry name" value="ATP-NAD_kinase_N"/>
</dbReference>
<keyword evidence="7" id="KW-0418">Kinase</keyword>
<keyword evidence="5" id="KW-0479">Metal-binding</keyword>
<evidence type="ECO:0000256" key="8">
    <source>
        <dbReference type="ARBA" id="ARBA00022840"/>
    </source>
</evidence>